<dbReference type="InterPro" id="IPR035459">
    <property type="entry name" value="Bzz1_SH3_1"/>
</dbReference>
<evidence type="ECO:0000256" key="1">
    <source>
        <dbReference type="ARBA" id="ARBA00022443"/>
    </source>
</evidence>
<keyword evidence="1 8" id="KW-0728">SH3 domain</keyword>
<feature type="domain" description="SH3" evidence="12">
    <location>
        <begin position="568"/>
        <end position="628"/>
    </location>
</feature>
<feature type="compositionally biased region" description="Low complexity" evidence="11">
    <location>
        <begin position="650"/>
        <end position="674"/>
    </location>
</feature>
<gene>
    <name evidence="15" type="ORF">CTHT_0052420</name>
</gene>
<keyword evidence="2" id="KW-0479">Metal-binding</keyword>
<evidence type="ECO:0000256" key="9">
    <source>
        <dbReference type="PROSITE-ProRule" id="PRU01077"/>
    </source>
</evidence>
<dbReference type="FunFam" id="2.30.30.40:FF:000161">
    <property type="entry name" value="Actin polymerization protein Bzz1"/>
    <property type="match status" value="1"/>
</dbReference>
<evidence type="ECO:0000256" key="6">
    <source>
        <dbReference type="ARBA" id="ARBA00061387"/>
    </source>
</evidence>
<evidence type="ECO:0000256" key="3">
    <source>
        <dbReference type="ARBA" id="ARBA00022833"/>
    </source>
</evidence>
<evidence type="ECO:0000256" key="8">
    <source>
        <dbReference type="PROSITE-ProRule" id="PRU00192"/>
    </source>
</evidence>
<dbReference type="PANTHER" id="PTHR15735:SF21">
    <property type="entry name" value="PROTEIN NERVOUS WRECK"/>
    <property type="match status" value="1"/>
</dbReference>
<keyword evidence="3" id="KW-0862">Zinc</keyword>
<dbReference type="Proteomes" id="UP000008066">
    <property type="component" value="Unassembled WGS sequence"/>
</dbReference>
<dbReference type="PROSITE" id="PS51741">
    <property type="entry name" value="F_BAR"/>
    <property type="match status" value="1"/>
</dbReference>
<dbReference type="CDD" id="cd20824">
    <property type="entry name" value="C1_SpBZZ1-like"/>
    <property type="match status" value="1"/>
</dbReference>
<dbReference type="SUPFAM" id="SSF57889">
    <property type="entry name" value="Cysteine-rich domain"/>
    <property type="match status" value="1"/>
</dbReference>
<dbReference type="InterPro" id="IPR001060">
    <property type="entry name" value="FCH_dom"/>
</dbReference>
<dbReference type="InterPro" id="IPR027267">
    <property type="entry name" value="AH/BAR_dom_sf"/>
</dbReference>
<evidence type="ECO:0000256" key="11">
    <source>
        <dbReference type="SAM" id="MobiDB-lite"/>
    </source>
</evidence>
<sequence length="740" mass="82281">MAEVDVIPTLGSECKDGFKPANVWVANGIAWLDDIQAFYRERSVIEKEYSAKLNALAKKYFDKKARKSASLSVGDTPTLTPGSLESASLTTWTTHLTTLEARASEHERYANDLIGKIAEPLKQMASRFEELRKRHAEYAEKLERERDAAYADLRKVKAKYDAACQEVEAKRKKAESAFDKNKAQSAFQQQILEMNNVKNTYLISINVTNKHKEKYYHEYLPELMDSLQDLSELRTHKLNGLWTLASQMESAMLQQSVAQVDNLTQEIQRNLPHLDSMMYIRHNMGSFQEPPDKVFEPSPIWHDDESMIVDEAAKIYLRNMLNKSKSQLGELRREADKKRREVEALKRTKQKVRGGEEDKDEIALIWQIFGIQEELHQIDRKRLTAEVETTTITSAVGDVTIGAKNHNFKAQTFKIPTNCDLCGERIWGLSAKGFDCRDCGYTCHSKCEMKVPADCPGELSKDERKKLKQERQEAANKLLMPPSGPPEHIAELPGSELSRSDTVSSRVSGYAPSVQQSEETAPEVPTSTRPTSTTSSSTGVKRNRIVAPPPTHYISELPGSLPNGSPQQEQQKAKMLYHFEAAGPGELTVPEGRELVILEPDNGSGWVKVRAGYKEGLVPASYIEILPSSGPTSTGLAPQHTGQSTFSTNSGSSVGGASISTTTTTAKKKGPAVAPRRGAKKLRYVEALYDYTAQSDAEHSMVEGERFVLVKDDPGDGWVEVEKGGAVKSVPASYVQLVQQ</sequence>
<feature type="domain" description="F-BAR" evidence="14">
    <location>
        <begin position="2"/>
        <end position="275"/>
    </location>
</feature>
<evidence type="ECO:0000256" key="7">
    <source>
        <dbReference type="ARBA" id="ARBA00074946"/>
    </source>
</evidence>
<dbReference type="OrthoDB" id="8783038at2759"/>
<organism evidence="16">
    <name type="scientific">Chaetomium thermophilum (strain DSM 1495 / CBS 144.50 / IMI 039719)</name>
    <name type="common">Thermochaetoides thermophila</name>
    <dbReference type="NCBI Taxonomy" id="759272"/>
    <lineage>
        <taxon>Eukaryota</taxon>
        <taxon>Fungi</taxon>
        <taxon>Dikarya</taxon>
        <taxon>Ascomycota</taxon>
        <taxon>Pezizomycotina</taxon>
        <taxon>Sordariomycetes</taxon>
        <taxon>Sordariomycetidae</taxon>
        <taxon>Sordariales</taxon>
        <taxon>Chaetomiaceae</taxon>
        <taxon>Thermochaetoides</taxon>
    </lineage>
</organism>
<dbReference type="PROSITE" id="PS50081">
    <property type="entry name" value="ZF_DAG_PE_2"/>
    <property type="match status" value="1"/>
</dbReference>
<dbReference type="InterPro" id="IPR001452">
    <property type="entry name" value="SH3_domain"/>
</dbReference>
<keyword evidence="4 9" id="KW-0175">Coiled coil</keyword>
<dbReference type="STRING" id="759272.G0SDN6"/>
<evidence type="ECO:0000256" key="4">
    <source>
        <dbReference type="ARBA" id="ARBA00023054"/>
    </source>
</evidence>
<proteinExistence type="inferred from homology"/>
<dbReference type="SUPFAM" id="SSF103657">
    <property type="entry name" value="BAR/IMD domain-like"/>
    <property type="match status" value="1"/>
</dbReference>
<comment type="similarity">
    <text evidence="6">Belongs to the BZZ1 family.</text>
</comment>
<evidence type="ECO:0000313" key="15">
    <source>
        <dbReference type="EMBL" id="EGS18637.1"/>
    </source>
</evidence>
<name>G0SDN6_CHATD</name>
<feature type="compositionally biased region" description="Low complexity" evidence="11">
    <location>
        <begin position="525"/>
        <end position="538"/>
    </location>
</feature>
<dbReference type="EMBL" id="GL988045">
    <property type="protein sequence ID" value="EGS18637.1"/>
    <property type="molecule type" value="Genomic_DNA"/>
</dbReference>
<dbReference type="Pfam" id="PF00611">
    <property type="entry name" value="FCH"/>
    <property type="match status" value="1"/>
</dbReference>
<dbReference type="FunFam" id="2.30.30.40:FF:000296">
    <property type="entry name" value="Actin polymerization protein Bzz1"/>
    <property type="match status" value="1"/>
</dbReference>
<feature type="domain" description="SH3" evidence="12">
    <location>
        <begin position="680"/>
        <end position="740"/>
    </location>
</feature>
<dbReference type="GO" id="GO:0046872">
    <property type="term" value="F:metal ion binding"/>
    <property type="evidence" value="ECO:0007669"/>
    <property type="project" value="UniProtKB-KW"/>
</dbReference>
<evidence type="ECO:0000259" key="12">
    <source>
        <dbReference type="PROSITE" id="PS50002"/>
    </source>
</evidence>
<dbReference type="PROSITE" id="PS50002">
    <property type="entry name" value="SH3"/>
    <property type="match status" value="2"/>
</dbReference>
<dbReference type="CDD" id="cd11912">
    <property type="entry name" value="SH3_Bzz1_1"/>
    <property type="match status" value="1"/>
</dbReference>
<dbReference type="Gene3D" id="2.30.30.40">
    <property type="entry name" value="SH3 Domains"/>
    <property type="match status" value="2"/>
</dbReference>
<dbReference type="GO" id="GO:0030833">
    <property type="term" value="P:regulation of actin filament polymerization"/>
    <property type="evidence" value="ECO:0007669"/>
    <property type="project" value="TreeGrafter"/>
</dbReference>
<feature type="compositionally biased region" description="Basic and acidic residues" evidence="11">
    <location>
        <begin position="459"/>
        <end position="474"/>
    </location>
</feature>
<dbReference type="InterPro" id="IPR002219">
    <property type="entry name" value="PKC_DAG/PE"/>
</dbReference>
<evidence type="ECO:0000256" key="2">
    <source>
        <dbReference type="ARBA" id="ARBA00022723"/>
    </source>
</evidence>
<evidence type="ECO:0000259" key="14">
    <source>
        <dbReference type="PROSITE" id="PS51741"/>
    </source>
</evidence>
<feature type="region of interest" description="Disordered" evidence="11">
    <location>
        <begin position="454"/>
        <end position="546"/>
    </location>
</feature>
<dbReference type="RefSeq" id="XP_006695582.1">
    <property type="nucleotide sequence ID" value="XM_006695519.1"/>
</dbReference>
<accession>G0SDN6</accession>
<dbReference type="FunFam" id="3.30.60.20:FF:000040">
    <property type="entry name" value="Actin polymerization protein Bzz1"/>
    <property type="match status" value="1"/>
</dbReference>
<feature type="coiled-coil region" evidence="10">
    <location>
        <begin position="121"/>
        <end position="184"/>
    </location>
</feature>
<dbReference type="HOGENOM" id="CLU_015390_1_0_1"/>
<dbReference type="FunFam" id="1.20.1270.60:FF:000060">
    <property type="entry name" value="Actin polymerization protein Bzz1"/>
    <property type="match status" value="1"/>
</dbReference>
<dbReference type="Gene3D" id="1.20.1270.60">
    <property type="entry name" value="Arfaptin homology (AH) domain/BAR domain"/>
    <property type="match status" value="1"/>
</dbReference>
<reference evidence="15 16" key="1">
    <citation type="journal article" date="2011" name="Cell">
        <title>Insight into structure and assembly of the nuclear pore complex by utilizing the genome of a eukaryotic thermophile.</title>
        <authorList>
            <person name="Amlacher S."/>
            <person name="Sarges P."/>
            <person name="Flemming D."/>
            <person name="van Noort V."/>
            <person name="Kunze R."/>
            <person name="Devos D.P."/>
            <person name="Arumugam M."/>
            <person name="Bork P."/>
            <person name="Hurt E."/>
        </authorList>
    </citation>
    <scope>NUCLEOTIDE SEQUENCE [LARGE SCALE GENOMIC DNA]</scope>
    <source>
        <strain evidence="16">DSM 1495 / CBS 144.50 / IMI 039719</strain>
    </source>
</reference>
<dbReference type="SMART" id="SM00326">
    <property type="entry name" value="SH3"/>
    <property type="match status" value="2"/>
</dbReference>
<feature type="region of interest" description="Disordered" evidence="11">
    <location>
        <begin position="631"/>
        <end position="674"/>
    </location>
</feature>
<evidence type="ECO:0000259" key="13">
    <source>
        <dbReference type="PROSITE" id="PS50081"/>
    </source>
</evidence>
<feature type="coiled-coil region" evidence="10">
    <location>
        <begin position="321"/>
        <end position="348"/>
    </location>
</feature>
<evidence type="ECO:0000256" key="5">
    <source>
        <dbReference type="ARBA" id="ARBA00054085"/>
    </source>
</evidence>
<dbReference type="PANTHER" id="PTHR15735">
    <property type="entry name" value="FCH AND DOUBLE SH3 DOMAINS PROTEIN"/>
    <property type="match status" value="1"/>
</dbReference>
<dbReference type="Gene3D" id="3.30.60.20">
    <property type="match status" value="1"/>
</dbReference>
<dbReference type="GO" id="GO:0045010">
    <property type="term" value="P:actin nucleation"/>
    <property type="evidence" value="ECO:0007669"/>
    <property type="project" value="UniProtKB-ARBA"/>
</dbReference>
<dbReference type="GO" id="GO:0030864">
    <property type="term" value="C:cortical actin cytoskeleton"/>
    <property type="evidence" value="ECO:0007669"/>
    <property type="project" value="UniProtKB-ARBA"/>
</dbReference>
<dbReference type="SMART" id="SM00055">
    <property type="entry name" value="FCH"/>
    <property type="match status" value="1"/>
</dbReference>
<dbReference type="Pfam" id="PF14604">
    <property type="entry name" value="SH3_9"/>
    <property type="match status" value="1"/>
</dbReference>
<dbReference type="OMA" id="YADGWWE"/>
<dbReference type="InterPro" id="IPR046349">
    <property type="entry name" value="C1-like_sf"/>
</dbReference>
<dbReference type="InterPro" id="IPR036028">
    <property type="entry name" value="SH3-like_dom_sf"/>
</dbReference>
<evidence type="ECO:0000256" key="10">
    <source>
        <dbReference type="SAM" id="Coils"/>
    </source>
</evidence>
<dbReference type="SUPFAM" id="SSF50044">
    <property type="entry name" value="SH3-domain"/>
    <property type="match status" value="2"/>
</dbReference>
<feature type="compositionally biased region" description="Polar residues" evidence="11">
    <location>
        <begin position="500"/>
        <end position="519"/>
    </location>
</feature>
<dbReference type="InterPro" id="IPR031160">
    <property type="entry name" value="F_BAR_dom"/>
</dbReference>
<dbReference type="PROSITE" id="PS00479">
    <property type="entry name" value="ZF_DAG_PE_1"/>
    <property type="match status" value="1"/>
</dbReference>
<feature type="compositionally biased region" description="Polar residues" evidence="11">
    <location>
        <begin position="631"/>
        <end position="649"/>
    </location>
</feature>
<dbReference type="AlphaFoldDB" id="G0SDN6"/>
<evidence type="ECO:0000313" key="16">
    <source>
        <dbReference type="Proteomes" id="UP000008066"/>
    </source>
</evidence>
<dbReference type="GeneID" id="18259280"/>
<dbReference type="PRINTS" id="PR00008">
    <property type="entry name" value="DAGPEDOMAIN"/>
</dbReference>
<comment type="function">
    <text evidence="5">Plays a role in endocytosis and trafficking to the vacuole. Functions with type I myosins to restore polarity of the actin cytoskeleton after NaCl stress.</text>
</comment>
<protein>
    <recommendedName>
        <fullName evidence="7">Protein BZZ1</fullName>
    </recommendedName>
</protein>
<feature type="domain" description="Phorbol-ester/DAG-type" evidence="13">
    <location>
        <begin position="405"/>
        <end position="455"/>
    </location>
</feature>
<dbReference type="InterPro" id="IPR020454">
    <property type="entry name" value="DAG/PE-bd"/>
</dbReference>
<dbReference type="SMART" id="SM00109">
    <property type="entry name" value="C1"/>
    <property type="match status" value="1"/>
</dbReference>
<keyword evidence="16" id="KW-1185">Reference proteome</keyword>
<dbReference type="Pfam" id="PF00130">
    <property type="entry name" value="C1_1"/>
    <property type="match status" value="1"/>
</dbReference>
<dbReference type="Pfam" id="PF00018">
    <property type="entry name" value="SH3_1"/>
    <property type="match status" value="1"/>
</dbReference>
<dbReference type="KEGG" id="cthr:CTHT_0052420"/>
<dbReference type="eggNOG" id="KOG3565">
    <property type="taxonomic scope" value="Eukaryota"/>
</dbReference>